<protein>
    <recommendedName>
        <fullName evidence="1">DUF362 domain-containing protein</fullName>
    </recommendedName>
</protein>
<sequence length="319" mass="35749">MQQKTVKIHRVRENTTAILKEAVKNSELHGKQTIFVKPNMSHPEYLPGVVTSPALISKLVGLLRDDNNEVIVGESNGFNYPCRNAFEKTGIKAAVKKAGGTVINLSEDKVVKVKSPSRHSPVKELFLPKTVLDADATVDVALMKTHEFAMYSGAIKNLFGCVPSNRRIYLHPYLSEVFYRLYTIIKPQLTVMDARIAIEGNGPTKGNPIQMDLMLTCNCALAIDVIASKIMGLKLEEISYLDYIARKTNLHYEEITVQGLQVPEAARKFERPRMDLPVKAQMLVYRHEFLTKALFCSLGFVKLLQKATIAYRGRPIETS</sequence>
<dbReference type="InterPro" id="IPR007160">
    <property type="entry name" value="DUF362"/>
</dbReference>
<dbReference type="AlphaFoldDB" id="A0A0M0BW65"/>
<organism evidence="2 3">
    <name type="scientific">miscellaneous Crenarchaeota group-1 archaeon SG8-32-3</name>
    <dbReference type="NCBI Taxonomy" id="1685125"/>
    <lineage>
        <taxon>Archaea</taxon>
        <taxon>Candidatus Bathyarchaeota</taxon>
        <taxon>MCG-1</taxon>
    </lineage>
</organism>
<evidence type="ECO:0000313" key="2">
    <source>
        <dbReference type="EMBL" id="KON32416.1"/>
    </source>
</evidence>
<evidence type="ECO:0000259" key="1">
    <source>
        <dbReference type="Pfam" id="PF04015"/>
    </source>
</evidence>
<comment type="caution">
    <text evidence="2">The sequence shown here is derived from an EMBL/GenBank/DDBJ whole genome shotgun (WGS) entry which is preliminary data.</text>
</comment>
<proteinExistence type="predicted"/>
<reference evidence="3" key="1">
    <citation type="submission" date="2015-06" db="EMBL/GenBank/DDBJ databases">
        <title>New insights into the roles of widespread benthic archaea in carbon and nitrogen cycling.</title>
        <authorList>
            <person name="Lazar C.S."/>
            <person name="Baker B.J."/>
            <person name="Seitz K.W."/>
            <person name="Hyde A.S."/>
            <person name="Dick G.J."/>
            <person name="Hinrichs K.-U."/>
            <person name="Teske A.P."/>
        </authorList>
    </citation>
    <scope>NUCLEOTIDE SEQUENCE [LARGE SCALE GENOMIC DNA]</scope>
</reference>
<feature type="domain" description="DUF362" evidence="1">
    <location>
        <begin position="34"/>
        <end position="228"/>
    </location>
</feature>
<name>A0A0M0BW65_9ARCH</name>
<accession>A0A0M0BW65</accession>
<gene>
    <name evidence="2" type="ORF">AC478_00245</name>
</gene>
<dbReference type="Proteomes" id="UP000054016">
    <property type="component" value="Unassembled WGS sequence"/>
</dbReference>
<evidence type="ECO:0000313" key="3">
    <source>
        <dbReference type="Proteomes" id="UP000054016"/>
    </source>
</evidence>
<dbReference type="Pfam" id="PF04015">
    <property type="entry name" value="DUF362"/>
    <property type="match status" value="1"/>
</dbReference>
<dbReference type="EMBL" id="LFWV01000002">
    <property type="protein sequence ID" value="KON32416.1"/>
    <property type="molecule type" value="Genomic_DNA"/>
</dbReference>